<name>A0A5P2D4S3_STRVZ</name>
<dbReference type="AlphaFoldDB" id="A0A5P2D4S3"/>
<reference evidence="3 4" key="1">
    <citation type="submission" date="2018-05" db="EMBL/GenBank/DDBJ databases">
        <title>Streptomyces venezuelae.</title>
        <authorList>
            <person name="Kim W."/>
            <person name="Lee N."/>
            <person name="Cho B.-K."/>
        </authorList>
    </citation>
    <scope>NUCLEOTIDE SEQUENCE [LARGE SCALE GENOMIC DNA]</scope>
    <source>
        <strain evidence="3 4">ATCC 21782</strain>
    </source>
</reference>
<feature type="region of interest" description="Disordered" evidence="1">
    <location>
        <begin position="198"/>
        <end position="225"/>
    </location>
</feature>
<feature type="transmembrane region" description="Helical" evidence="2">
    <location>
        <begin position="421"/>
        <end position="443"/>
    </location>
</feature>
<gene>
    <name evidence="3" type="ORF">DEJ50_16530</name>
</gene>
<evidence type="ECO:0000313" key="4">
    <source>
        <dbReference type="Proteomes" id="UP000325211"/>
    </source>
</evidence>
<feature type="compositionally biased region" description="Polar residues" evidence="1">
    <location>
        <begin position="200"/>
        <end position="209"/>
    </location>
</feature>
<sequence length="451" mass="46769">MASANSGWGVRGRVRTGLATAGAAALCTAVAVGAVGALPGAAYAAGPGGESAYRTGPDSRRIEGGANQAVGPTLELGRFYEDRLAPAQERFYQVVLDDRSSVYIAAVARPGPQSKVAYGDGIEAVLLDTKGNSCSAPDGVSFGSEQARPLADVAVRRLEEDGKCQQAGPYYVKLTRTSAKDSDQAPWPVELHMMREPKLSGSNAPQTAPSAWPSAPVTQPSDQRVVRSGGTGFNDARALDAGVWGDTVQPGQTRFYRVPVDWGQQLSIGTELTGGKLTQTSGYAGNGLVAEVFSPARLPVASEDESYDGKQAQVALGPLAPVAYENRYADARAMRPVRTAGWYYLAVTVDKKVGEFTAEDVPLQLTLRVKLTGTAGPGPAYAESLSAAGFGVGEDDRAAARDGLTAPEAADAADTRSAMTVVAATGFGTGTLLLLVLAGWILLGRRSATSG</sequence>
<evidence type="ECO:0000256" key="1">
    <source>
        <dbReference type="SAM" id="MobiDB-lite"/>
    </source>
</evidence>
<keyword evidence="2" id="KW-0812">Transmembrane</keyword>
<feature type="region of interest" description="Disordered" evidence="1">
    <location>
        <begin position="47"/>
        <end position="66"/>
    </location>
</feature>
<protein>
    <submittedName>
        <fullName evidence="3">Uncharacterized protein</fullName>
    </submittedName>
</protein>
<dbReference type="EMBL" id="CP029190">
    <property type="protein sequence ID" value="QES49177.1"/>
    <property type="molecule type" value="Genomic_DNA"/>
</dbReference>
<evidence type="ECO:0000313" key="3">
    <source>
        <dbReference type="EMBL" id="QES49177.1"/>
    </source>
</evidence>
<proteinExistence type="predicted"/>
<keyword evidence="2" id="KW-1133">Transmembrane helix</keyword>
<dbReference type="OrthoDB" id="4333421at2"/>
<evidence type="ECO:0000256" key="2">
    <source>
        <dbReference type="SAM" id="Phobius"/>
    </source>
</evidence>
<dbReference type="Proteomes" id="UP000325211">
    <property type="component" value="Chromosome"/>
</dbReference>
<keyword evidence="2" id="KW-0472">Membrane</keyword>
<accession>A0A5P2D4S3</accession>
<organism evidence="3 4">
    <name type="scientific">Streptomyces venezuelae</name>
    <dbReference type="NCBI Taxonomy" id="54571"/>
    <lineage>
        <taxon>Bacteria</taxon>
        <taxon>Bacillati</taxon>
        <taxon>Actinomycetota</taxon>
        <taxon>Actinomycetes</taxon>
        <taxon>Kitasatosporales</taxon>
        <taxon>Streptomycetaceae</taxon>
        <taxon>Streptomyces</taxon>
    </lineage>
</organism>